<sequence length="156" mass="18146">MLLYPLSAYQWMFFVTASESCYLLQKLSTYYRAPTIIVKRLIREPNSQQHQIMKCELIPFEPEEESTQLQFEDSTDEESQRMIMKSVWFKDLMNDLDSGYHKVSLTMSPNDPPFKVVAEGTDLLSEADCPQDSEPFINFVCNRELTFSDFSGDNLL</sequence>
<dbReference type="AlphaFoldDB" id="A0A0B7NCV9"/>
<evidence type="ECO:0000256" key="5">
    <source>
        <dbReference type="ARBA" id="ARBA00023242"/>
    </source>
</evidence>
<evidence type="ECO:0000256" key="2">
    <source>
        <dbReference type="ARBA" id="ARBA00010991"/>
    </source>
</evidence>
<dbReference type="InterPro" id="IPR003021">
    <property type="entry name" value="Rad1_Rec1_Rad17"/>
</dbReference>
<gene>
    <name evidence="6" type="primary">PARPA_07241.1 scaffold 26887</name>
</gene>
<comment type="subcellular location">
    <subcellularLocation>
        <location evidence="1">Nucleus</location>
    </subcellularLocation>
</comment>
<evidence type="ECO:0000256" key="1">
    <source>
        <dbReference type="ARBA" id="ARBA00004123"/>
    </source>
</evidence>
<evidence type="ECO:0000313" key="7">
    <source>
        <dbReference type="Proteomes" id="UP000054107"/>
    </source>
</evidence>
<dbReference type="GO" id="GO:0006281">
    <property type="term" value="P:DNA repair"/>
    <property type="evidence" value="ECO:0007669"/>
    <property type="project" value="UniProtKB-KW"/>
</dbReference>
<dbReference type="PANTHER" id="PTHR10870:SF0">
    <property type="entry name" value="CELL CYCLE CHECKPOINT PROTEIN RAD1"/>
    <property type="match status" value="1"/>
</dbReference>
<dbReference type="EMBL" id="LN729408">
    <property type="protein sequence ID" value="CEP13192.1"/>
    <property type="molecule type" value="Genomic_DNA"/>
</dbReference>
<name>A0A0B7NCV9_9FUNG</name>
<evidence type="ECO:0000256" key="4">
    <source>
        <dbReference type="ARBA" id="ARBA00023204"/>
    </source>
</evidence>
<reference evidence="6 7" key="1">
    <citation type="submission" date="2014-09" db="EMBL/GenBank/DDBJ databases">
        <authorList>
            <person name="Ellenberger Sabrina"/>
        </authorList>
    </citation>
    <scope>NUCLEOTIDE SEQUENCE [LARGE SCALE GENOMIC DNA]</scope>
    <source>
        <strain evidence="6 7">CBS 412.66</strain>
    </source>
</reference>
<keyword evidence="7" id="KW-1185">Reference proteome</keyword>
<comment type="similarity">
    <text evidence="2">Belongs to the rad1 family.</text>
</comment>
<evidence type="ECO:0000313" key="6">
    <source>
        <dbReference type="EMBL" id="CEP13192.1"/>
    </source>
</evidence>
<keyword evidence="3" id="KW-0227">DNA damage</keyword>
<dbReference type="PANTHER" id="PTHR10870">
    <property type="entry name" value="CELL CYCLE CHECKPOINT PROTEIN RAD1"/>
    <property type="match status" value="1"/>
</dbReference>
<dbReference type="OrthoDB" id="337581at2759"/>
<accession>A0A0B7NCV9</accession>
<dbReference type="GO" id="GO:0030896">
    <property type="term" value="C:checkpoint clamp complex"/>
    <property type="evidence" value="ECO:0007669"/>
    <property type="project" value="TreeGrafter"/>
</dbReference>
<evidence type="ECO:0000256" key="3">
    <source>
        <dbReference type="ARBA" id="ARBA00022763"/>
    </source>
</evidence>
<dbReference type="STRING" id="35722.A0A0B7NCV9"/>
<dbReference type="Proteomes" id="UP000054107">
    <property type="component" value="Unassembled WGS sequence"/>
</dbReference>
<organism evidence="6 7">
    <name type="scientific">Parasitella parasitica</name>
    <dbReference type="NCBI Taxonomy" id="35722"/>
    <lineage>
        <taxon>Eukaryota</taxon>
        <taxon>Fungi</taxon>
        <taxon>Fungi incertae sedis</taxon>
        <taxon>Mucoromycota</taxon>
        <taxon>Mucoromycotina</taxon>
        <taxon>Mucoromycetes</taxon>
        <taxon>Mucorales</taxon>
        <taxon>Mucorineae</taxon>
        <taxon>Mucoraceae</taxon>
        <taxon>Parasitella</taxon>
    </lineage>
</organism>
<dbReference type="Gene3D" id="3.70.10.10">
    <property type="match status" value="1"/>
</dbReference>
<dbReference type="Pfam" id="PF02144">
    <property type="entry name" value="Rad1"/>
    <property type="match status" value="1"/>
</dbReference>
<keyword evidence="5" id="KW-0539">Nucleus</keyword>
<keyword evidence="4" id="KW-0234">DNA repair</keyword>
<dbReference type="GO" id="GO:0000077">
    <property type="term" value="P:DNA damage checkpoint signaling"/>
    <property type="evidence" value="ECO:0007669"/>
    <property type="project" value="InterPro"/>
</dbReference>
<protein>
    <submittedName>
        <fullName evidence="6">Uncharacterized protein</fullName>
    </submittedName>
</protein>
<proteinExistence type="inferred from homology"/>